<dbReference type="SUPFAM" id="SSF49401">
    <property type="entry name" value="Bacterial adhesins"/>
    <property type="match status" value="3"/>
</dbReference>
<keyword evidence="8" id="KW-1185">Reference proteome</keyword>
<feature type="domain" description="SpaA-like prealbumin fold" evidence="6">
    <location>
        <begin position="1523"/>
        <end position="1601"/>
    </location>
</feature>
<feature type="domain" description="SpaA-like prealbumin fold" evidence="6">
    <location>
        <begin position="1978"/>
        <end position="2055"/>
    </location>
</feature>
<dbReference type="Gene3D" id="2.60.40.10">
    <property type="entry name" value="Immunoglobulins"/>
    <property type="match status" value="16"/>
</dbReference>
<feature type="transmembrane region" description="Helical" evidence="5">
    <location>
        <begin position="2131"/>
        <end position="2148"/>
    </location>
</feature>
<feature type="domain" description="SpaA-like prealbumin fold" evidence="6">
    <location>
        <begin position="1887"/>
        <end position="1964"/>
    </location>
</feature>
<dbReference type="eggNOG" id="COG4932">
    <property type="taxonomic scope" value="Bacteria"/>
</dbReference>
<feature type="domain" description="SpaA-like prealbumin fold" evidence="6">
    <location>
        <begin position="616"/>
        <end position="696"/>
    </location>
</feature>
<dbReference type="Gene3D" id="2.60.40.740">
    <property type="match status" value="2"/>
</dbReference>
<comment type="similarity">
    <text evidence="1">Belongs to the serine-aspartate repeat-containing protein (SDr) family.</text>
</comment>
<keyword evidence="5" id="KW-1133">Transmembrane helix</keyword>
<keyword evidence="5" id="KW-0472">Membrane</keyword>
<gene>
    <name evidence="7" type="ORF">HMPREF1092_00724</name>
</gene>
<feature type="domain" description="SpaA-like prealbumin fold" evidence="6">
    <location>
        <begin position="1068"/>
        <end position="1145"/>
    </location>
</feature>
<evidence type="ECO:0000256" key="4">
    <source>
        <dbReference type="SAM" id="MobiDB-lite"/>
    </source>
</evidence>
<dbReference type="InterPro" id="IPR013783">
    <property type="entry name" value="Ig-like_fold"/>
</dbReference>
<dbReference type="HOGENOM" id="CLU_231679_0_0_9"/>
<proteinExistence type="inferred from homology"/>
<sequence length="2158" mass="234873">MKFNKVLSYVTLIFFFFTILGNVIPVEAYADTLNPFNVSTTINGSSVDNLGTLNIANGSTLSLKFDIQPSYNVPVKAGDKITIQLPKVFSNLSLDTSNISKFFDIERKGNELTLIAKQAATTMLNAFLTIGAQLKNDKEDTTINEPLNVDGTTHTIKINVEKPYIPTPPKSDSSDNKGETGNVPLQHIIKTVEGNKSMIIPDLNGSNNTLSYEVEINTTDMNGNINFTDKMPEGLQLNPDSIMIFSFDHGMHNLTSELGKTIKFSDDNNKIIMSGFKPNTIYYLDYSAEIPLQFANSKENYKISNTAYLNNYNSTADVTINTLPPKITPEQKENMIHKWSNQETFSNIGDNIEYTLEINPSYNRLQNAKLIDKLPEGLELDPDMNKVFNYSVSDVNGGAAFKLNIYEINKDGSVKTIQSFQDPDGTLYYNLKTNTIEADLGNTAYKFMFWYNTKVTKLQASITNNATFSYNSMKSSSSATSTYTSSSGAIQAWKTVNKATLIEGENPDVQYQIHVKAYGFYPKNYITIKDSLAKGIKLESVEVPQGFTYKVEGNTVIATNSGTSFIAGQSAVVKLNCSLADFKGGTTIYNQAQVNGYNTNKVNTKKGYAFTAVKENAENNNQKLESAVYGVYSATNNKLLYDVTSNANGELTGQIKEPGDYYLKEIKAPKGYELSKDKIQFKITSEDIGTTVNLGNIYDNELTSKITVKKLSIETNKTLKGAEFTITNSNGQVIKTITTGENGIATADLYPGTYTIKEVKAPIGYVNSNYTKTFTVAFGGEDNQEFTVKDSEVLGKLLITKIGSNGVKLNGAEFKVTGPNGFSKIVTTDTNGVANLENLQWGTYNIQEVKAPIGYKLSNKIQSVIINSQNCENTQNIIFNDTQILGKLNITKTGKDGVKLAGAEFTVSGPNGFKEVVTTDKNGVANLDNLQWGTYKVQETKAPEGYNLNNEVQTVQVTSSSVGQVQSLTFNDSQVLGRLNINKIGENGIKLAGAEFTVSGPNGFKEVVTTNKDGVASLENLQWGTYKVQETKAPIGYKLSNEVESIKINSEDASQLQSLVFNDSQILGQLSIFKTGVNGSRLSGAEFKVIGPNGFNKIVTTDKNGVASLENLQWGTYKVQETKAPEGYNLNNEVQTVQVTNASVGQVQDLTFNDTQVLGKLDITKIGKDGVKLEGAEFDVTGPNGFNKIVTTNKDGVASLDNLQWGTYKVQETKAPQGYKLNENTQSIVINSTDVSNIQNITVVDGQETGSLTITKEGPNKEKLSGAVFEITGPNGFDREVTTGDNGSISLSGLPWGTYTIKEVKAPQGYELNNKPQKVEVNASNVKLNQNLIFTDAKLNGSIKVTKLGKDGAKLAGAEFTITGENNFKKVITTDINGVATLNNLPWGTYTIKETKAPLGYKLSDKTQSVTINSEDVSQVQSLTFNDTQILGELNIIKTGKDGVKLEGAEFTVSGPNGFKEVVTTNKNGVASLENLQWGTYTIKETKAPLGYNLNNEVQTVQVTNASVGQIQSLTFNDTQILGKLNITKIGKDGVKLKGAEFTVSGPNGFKEVVTTNKNGVASLENLQWGTYKVQETKAPLGYNLNNEIKTVQVTNESVSQVQDLTFNDTQILGKLNITKTGKDGVKLEGAEFTVSGPNGFNKIVTTNKDGVASLDNLQWGIYTVKEVKAPQGYLLDSSSKVIHINSTNVEKIQSLSFEDVRMTGNLEVTKLGKDGVKLAGAEFQITGENNFNKVIITNKNGIASLNNLPWGTYEVKEIKAPLGYKLSDKTQSVTINSADVSQVQSLTFNDVQILGQLNITKIGKDGVKLEGAQFTISGPNGFKEVVTTNKNGVASLNNLQWGTYTIKETKAPLGYNLNPNDYTVKIDSNNANVSQNIVIADGQITGSIKITKEGANKEKLAGATFDITGPNGFNRAITTGKDGNVSISGLAWGTYTIKEIIAPQGYLVSKEEQKVVIDSSDVSKLQDVIFTDNKILGQINITKTNMDGTKKLEGATFDVTGPNGFNKVVTTDKEGAVSLTGLAWGTYEVKEIKAPKGYNLNDKIQTVTINSENAKMINYLTFKDSLIDTNKIVNHNVTNNKLNNKQNNKQTKENVKNKEVNKDISNNINNTNTNINNSSESPKTGDKSELPIVLVLLGAVIGLVVINRKQTKDKAKL</sequence>
<dbReference type="InterPro" id="IPR041033">
    <property type="entry name" value="SpaA_PFL_dom_1"/>
</dbReference>
<feature type="domain" description="SpaA-like prealbumin fold" evidence="6">
    <location>
        <begin position="977"/>
        <end position="1052"/>
    </location>
</feature>
<dbReference type="RefSeq" id="WP_002597226.1">
    <property type="nucleotide sequence ID" value="NZ_KB850956.1"/>
</dbReference>
<feature type="domain" description="SpaA-like prealbumin fold" evidence="6">
    <location>
        <begin position="1705"/>
        <end position="1782"/>
    </location>
</feature>
<dbReference type="PATRIC" id="fig|999411.4.peg.701"/>
<feature type="domain" description="SpaA-like prealbumin fold" evidence="6">
    <location>
        <begin position="795"/>
        <end position="873"/>
    </location>
</feature>
<feature type="domain" description="SpaA-like prealbumin fold" evidence="6">
    <location>
        <begin position="705"/>
        <end position="780"/>
    </location>
</feature>
<dbReference type="Proteomes" id="UP000013097">
    <property type="component" value="Unassembled WGS sequence"/>
</dbReference>
<feature type="domain" description="SpaA-like prealbumin fold" evidence="6">
    <location>
        <begin position="1432"/>
        <end position="1508"/>
    </location>
</feature>
<accession>N9Y6X0</accession>
<feature type="compositionally biased region" description="Basic and acidic residues" evidence="4">
    <location>
        <begin position="2091"/>
        <end position="2103"/>
    </location>
</feature>
<dbReference type="Pfam" id="PF17802">
    <property type="entry name" value="SpaA"/>
    <property type="match status" value="16"/>
</dbReference>
<dbReference type="EMBL" id="AGYT01000007">
    <property type="protein sequence ID" value="ENZ03537.1"/>
    <property type="molecule type" value="Genomic_DNA"/>
</dbReference>
<evidence type="ECO:0000313" key="7">
    <source>
        <dbReference type="EMBL" id="ENZ03537.1"/>
    </source>
</evidence>
<feature type="domain" description="SpaA-like prealbumin fold" evidence="6">
    <location>
        <begin position="1796"/>
        <end position="1875"/>
    </location>
</feature>
<keyword evidence="2" id="KW-0964">Secreted</keyword>
<protein>
    <recommendedName>
        <fullName evidence="6">SpaA-like prealbumin fold domain-containing protein</fullName>
    </recommendedName>
</protein>
<evidence type="ECO:0000256" key="2">
    <source>
        <dbReference type="ARBA" id="ARBA00022525"/>
    </source>
</evidence>
<keyword evidence="3" id="KW-0732">Signal</keyword>
<feature type="domain" description="SpaA-like prealbumin fold" evidence="6">
    <location>
        <begin position="1341"/>
        <end position="1419"/>
    </location>
</feature>
<evidence type="ECO:0000256" key="5">
    <source>
        <dbReference type="SAM" id="Phobius"/>
    </source>
</evidence>
<name>N9Y6X0_9CLOT</name>
<evidence type="ECO:0000256" key="1">
    <source>
        <dbReference type="ARBA" id="ARBA00007257"/>
    </source>
</evidence>
<feature type="region of interest" description="Disordered" evidence="4">
    <location>
        <begin position="162"/>
        <end position="181"/>
    </location>
</feature>
<dbReference type="PANTHER" id="PTHR36108:SF13">
    <property type="entry name" value="COLOSSIN-B-RELATED"/>
    <property type="match status" value="1"/>
</dbReference>
<feature type="domain" description="SpaA-like prealbumin fold" evidence="6">
    <location>
        <begin position="886"/>
        <end position="964"/>
    </location>
</feature>
<evidence type="ECO:0000313" key="8">
    <source>
        <dbReference type="Proteomes" id="UP000013097"/>
    </source>
</evidence>
<keyword evidence="5" id="KW-0812">Transmembrane</keyword>
<dbReference type="InterPro" id="IPR008966">
    <property type="entry name" value="Adhesion_dom_sf"/>
</dbReference>
<feature type="compositionally biased region" description="Low complexity" evidence="4">
    <location>
        <begin position="2105"/>
        <end position="2120"/>
    </location>
</feature>
<feature type="domain" description="SpaA-like prealbumin fold" evidence="6">
    <location>
        <begin position="1250"/>
        <end position="1326"/>
    </location>
</feature>
<comment type="caution">
    <text evidence="7">The sequence shown here is derived from an EMBL/GenBank/DDBJ whole genome shotgun (WGS) entry which is preliminary data.</text>
</comment>
<feature type="region of interest" description="Disordered" evidence="4">
    <location>
        <begin position="2081"/>
        <end position="2127"/>
    </location>
</feature>
<feature type="compositionally biased region" description="Low complexity" evidence="4">
    <location>
        <begin position="2081"/>
        <end position="2090"/>
    </location>
</feature>
<reference evidence="7 8" key="1">
    <citation type="submission" date="2013-01" db="EMBL/GenBank/DDBJ databases">
        <title>The Genome Sequence of Clostridium colicanis 209318.</title>
        <authorList>
            <consortium name="The Broad Institute Genome Sequencing Platform"/>
            <person name="Earl A."/>
            <person name="Ward D."/>
            <person name="Feldgarden M."/>
            <person name="Gevers D."/>
            <person name="Courvalin P."/>
            <person name="Lambert T."/>
            <person name="Walker B."/>
            <person name="Young S.K."/>
            <person name="Zeng Q."/>
            <person name="Gargeya S."/>
            <person name="Fitzgerald M."/>
            <person name="Haas B."/>
            <person name="Abouelleil A."/>
            <person name="Alvarado L."/>
            <person name="Arachchi H.M."/>
            <person name="Berlin A.M."/>
            <person name="Chapman S.B."/>
            <person name="Dewar J."/>
            <person name="Goldberg J."/>
            <person name="Griggs A."/>
            <person name="Gujja S."/>
            <person name="Hansen M."/>
            <person name="Howarth C."/>
            <person name="Imamovic A."/>
            <person name="Larimer J."/>
            <person name="McCowan C."/>
            <person name="Murphy C."/>
            <person name="Neiman D."/>
            <person name="Pearson M."/>
            <person name="Priest M."/>
            <person name="Roberts A."/>
            <person name="Saif S."/>
            <person name="Shea T."/>
            <person name="Sisk P."/>
            <person name="Sykes S."/>
            <person name="Wortman J."/>
            <person name="Nusbaum C."/>
            <person name="Birren B."/>
        </authorList>
    </citation>
    <scope>NUCLEOTIDE SEQUENCE [LARGE SCALE GENOMIC DNA]</scope>
    <source>
        <strain evidence="7 8">209318</strain>
    </source>
</reference>
<evidence type="ECO:0000256" key="3">
    <source>
        <dbReference type="ARBA" id="ARBA00022729"/>
    </source>
</evidence>
<evidence type="ECO:0000259" key="6">
    <source>
        <dbReference type="Pfam" id="PF17802"/>
    </source>
</evidence>
<dbReference type="PANTHER" id="PTHR36108">
    <property type="entry name" value="COLOSSIN-B-RELATED"/>
    <property type="match status" value="1"/>
</dbReference>
<feature type="domain" description="SpaA-like prealbumin fold" evidence="6">
    <location>
        <begin position="1159"/>
        <end position="1235"/>
    </location>
</feature>
<organism evidence="7 8">
    <name type="scientific">Clostridium thermobutyricum</name>
    <dbReference type="NCBI Taxonomy" id="29372"/>
    <lineage>
        <taxon>Bacteria</taxon>
        <taxon>Bacillati</taxon>
        <taxon>Bacillota</taxon>
        <taxon>Clostridia</taxon>
        <taxon>Eubacteriales</taxon>
        <taxon>Clostridiaceae</taxon>
        <taxon>Clostridium</taxon>
    </lineage>
</organism>
<feature type="domain" description="SpaA-like prealbumin fold" evidence="6">
    <location>
        <begin position="1614"/>
        <end position="1693"/>
    </location>
</feature>
<dbReference type="SUPFAM" id="SSF49478">
    <property type="entry name" value="Cna protein B-type domain"/>
    <property type="match status" value="15"/>
</dbReference>